<protein>
    <submittedName>
        <fullName evidence="1">Uncharacterized protein</fullName>
    </submittedName>
</protein>
<name>A0ACB8TC98_9AGAM</name>
<accession>A0ACB8TC98</accession>
<evidence type="ECO:0000313" key="1">
    <source>
        <dbReference type="EMBL" id="KAI0065670.1"/>
    </source>
</evidence>
<reference evidence="1" key="1">
    <citation type="submission" date="2021-03" db="EMBL/GenBank/DDBJ databases">
        <authorList>
            <consortium name="DOE Joint Genome Institute"/>
            <person name="Ahrendt S."/>
            <person name="Looney B.P."/>
            <person name="Miyauchi S."/>
            <person name="Morin E."/>
            <person name="Drula E."/>
            <person name="Courty P.E."/>
            <person name="Chicoki N."/>
            <person name="Fauchery L."/>
            <person name="Kohler A."/>
            <person name="Kuo A."/>
            <person name="Labutti K."/>
            <person name="Pangilinan J."/>
            <person name="Lipzen A."/>
            <person name="Riley R."/>
            <person name="Andreopoulos W."/>
            <person name="He G."/>
            <person name="Johnson J."/>
            <person name="Barry K.W."/>
            <person name="Grigoriev I.V."/>
            <person name="Nagy L."/>
            <person name="Hibbett D."/>
            <person name="Henrissat B."/>
            <person name="Matheny P.B."/>
            <person name="Labbe J."/>
            <person name="Martin F."/>
        </authorList>
    </citation>
    <scope>NUCLEOTIDE SEQUENCE</scope>
    <source>
        <strain evidence="1">HHB10654</strain>
    </source>
</reference>
<gene>
    <name evidence="1" type="ORF">BV25DRAFT_1581354</name>
</gene>
<keyword evidence="2" id="KW-1185">Reference proteome</keyword>
<proteinExistence type="predicted"/>
<comment type="caution">
    <text evidence="1">The sequence shown here is derived from an EMBL/GenBank/DDBJ whole genome shotgun (WGS) entry which is preliminary data.</text>
</comment>
<reference evidence="1" key="2">
    <citation type="journal article" date="2022" name="New Phytol.">
        <title>Evolutionary transition to the ectomycorrhizal habit in the genomes of a hyperdiverse lineage of mushroom-forming fungi.</title>
        <authorList>
            <person name="Looney B."/>
            <person name="Miyauchi S."/>
            <person name="Morin E."/>
            <person name="Drula E."/>
            <person name="Courty P.E."/>
            <person name="Kohler A."/>
            <person name="Kuo A."/>
            <person name="LaButti K."/>
            <person name="Pangilinan J."/>
            <person name="Lipzen A."/>
            <person name="Riley R."/>
            <person name="Andreopoulos W."/>
            <person name="He G."/>
            <person name="Johnson J."/>
            <person name="Nolan M."/>
            <person name="Tritt A."/>
            <person name="Barry K.W."/>
            <person name="Grigoriev I.V."/>
            <person name="Nagy L.G."/>
            <person name="Hibbett D."/>
            <person name="Henrissat B."/>
            <person name="Matheny P.B."/>
            <person name="Labbe J."/>
            <person name="Martin F.M."/>
        </authorList>
    </citation>
    <scope>NUCLEOTIDE SEQUENCE</scope>
    <source>
        <strain evidence="1">HHB10654</strain>
    </source>
</reference>
<evidence type="ECO:0000313" key="2">
    <source>
        <dbReference type="Proteomes" id="UP000814140"/>
    </source>
</evidence>
<organism evidence="1 2">
    <name type="scientific">Artomyces pyxidatus</name>
    <dbReference type="NCBI Taxonomy" id="48021"/>
    <lineage>
        <taxon>Eukaryota</taxon>
        <taxon>Fungi</taxon>
        <taxon>Dikarya</taxon>
        <taxon>Basidiomycota</taxon>
        <taxon>Agaricomycotina</taxon>
        <taxon>Agaricomycetes</taxon>
        <taxon>Russulales</taxon>
        <taxon>Auriscalpiaceae</taxon>
        <taxon>Artomyces</taxon>
    </lineage>
</organism>
<dbReference type="EMBL" id="MU277194">
    <property type="protein sequence ID" value="KAI0065670.1"/>
    <property type="molecule type" value="Genomic_DNA"/>
</dbReference>
<sequence length="212" mass="23448">MGATLLLLPSEILLVILEMLHARDILACNTTCHHLHTNIENSVSLQYALELFACGMLDGARGTHTLPVPERLRCLLLYTAGWEKLLWTGSIALPHLAGSRTVIGVSGGMLVLLQRDSFVNLHAVSRLCVQRLPSEMRTIDEHHDVHTIPDILHLSSVKLDSAQGVIVVDEGSLRHPKRTQVRLLSIARVHDICGDFLLQVDKGPSRECILRS</sequence>
<dbReference type="Proteomes" id="UP000814140">
    <property type="component" value="Unassembled WGS sequence"/>
</dbReference>